<dbReference type="GO" id="GO:0000139">
    <property type="term" value="C:Golgi membrane"/>
    <property type="evidence" value="ECO:0007669"/>
    <property type="project" value="UniProtKB-SubCell"/>
</dbReference>
<evidence type="ECO:0000256" key="8">
    <source>
        <dbReference type="ARBA" id="ARBA00023180"/>
    </source>
</evidence>
<feature type="compositionally biased region" description="Acidic residues" evidence="10">
    <location>
        <begin position="12"/>
        <end position="25"/>
    </location>
</feature>
<keyword evidence="4" id="KW-0812">Transmembrane</keyword>
<keyword evidence="12" id="KW-1185">Reference proteome</keyword>
<dbReference type="GO" id="GO:0016051">
    <property type="term" value="P:carbohydrate biosynthetic process"/>
    <property type="evidence" value="ECO:0007669"/>
    <property type="project" value="InterPro"/>
</dbReference>
<keyword evidence="6 9" id="KW-0333">Golgi apparatus</keyword>
<dbReference type="EC" id="2.8.2.-" evidence="9"/>
<evidence type="ECO:0000256" key="5">
    <source>
        <dbReference type="ARBA" id="ARBA00022989"/>
    </source>
</evidence>
<comment type="similarity">
    <text evidence="2 9">Belongs to the sulfotransferase 2 family.</text>
</comment>
<dbReference type="Proteomes" id="UP001286313">
    <property type="component" value="Unassembled WGS sequence"/>
</dbReference>
<comment type="caution">
    <text evidence="11">The sequence shown here is derived from an EMBL/GenBank/DDBJ whole genome shotgun (WGS) entry which is preliminary data.</text>
</comment>
<keyword evidence="9" id="KW-0735">Signal-anchor</keyword>
<accession>A0AAE1FAT4</accession>
<evidence type="ECO:0000256" key="4">
    <source>
        <dbReference type="ARBA" id="ARBA00022692"/>
    </source>
</evidence>
<keyword evidence="7" id="KW-0472">Membrane</keyword>
<evidence type="ECO:0000313" key="11">
    <source>
        <dbReference type="EMBL" id="KAK3870552.1"/>
    </source>
</evidence>
<dbReference type="Pfam" id="PF03567">
    <property type="entry name" value="Sulfotransfer_2"/>
    <property type="match status" value="1"/>
</dbReference>
<dbReference type="EMBL" id="JAWQEG010002649">
    <property type="protein sequence ID" value="KAK3870552.1"/>
    <property type="molecule type" value="Genomic_DNA"/>
</dbReference>
<evidence type="ECO:0000256" key="7">
    <source>
        <dbReference type="ARBA" id="ARBA00023136"/>
    </source>
</evidence>
<dbReference type="InterPro" id="IPR005331">
    <property type="entry name" value="Sulfotransferase"/>
</dbReference>
<feature type="compositionally biased region" description="Basic and acidic residues" evidence="10">
    <location>
        <begin position="1"/>
        <end position="11"/>
    </location>
</feature>
<sequence>MERKEKEKKEETEDGEEEEEEEEEKEKEKEKEKEETEGGEEEKEKGKATPPPPKKINQQQQQELDEFLRDRERVYRERRERVAQVCEREGPQVSYGSVREAPLHRLRWLHSHRLVMCFNAKVGTSTWTQYLVEVAEPGLLSNSSHWHYTAQRVLKPPYRRTSQQALDLLDKSGKVIMVRHPFARIVSAYKDKIVTRSFKKLSKFIITKYRPASSSNNDDYPVPSFKEFVEYLVDFSTPSDDVRDKRNSRTNRHWFHYYANCAVCDIHYDVIGKMESVHEDTRYIMEKFKLGLSDSVWNNHRGKKSSEDAALAMFKEVPRALTVALYQRYRLDFEMFGYNITNFLAPS</sequence>
<feature type="compositionally biased region" description="Basic and acidic residues" evidence="10">
    <location>
        <begin position="26"/>
        <end position="47"/>
    </location>
</feature>
<evidence type="ECO:0000313" key="12">
    <source>
        <dbReference type="Proteomes" id="UP001286313"/>
    </source>
</evidence>
<evidence type="ECO:0000256" key="6">
    <source>
        <dbReference type="ARBA" id="ARBA00023034"/>
    </source>
</evidence>
<evidence type="ECO:0000256" key="10">
    <source>
        <dbReference type="SAM" id="MobiDB-lite"/>
    </source>
</evidence>
<keyword evidence="9" id="KW-0119">Carbohydrate metabolism</keyword>
<dbReference type="AlphaFoldDB" id="A0AAE1FAT4"/>
<feature type="region of interest" description="Disordered" evidence="10">
    <location>
        <begin position="1"/>
        <end position="63"/>
    </location>
</feature>
<evidence type="ECO:0000256" key="2">
    <source>
        <dbReference type="ARBA" id="ARBA00006339"/>
    </source>
</evidence>
<comment type="subcellular location">
    <subcellularLocation>
        <location evidence="1 9">Golgi apparatus membrane</location>
        <topology evidence="1 9">Single-pass type II membrane protein</topology>
    </subcellularLocation>
</comment>
<dbReference type="PANTHER" id="PTHR12137">
    <property type="entry name" value="CARBOHYDRATE SULFOTRANSFERASE"/>
    <property type="match status" value="1"/>
</dbReference>
<dbReference type="GO" id="GO:0008146">
    <property type="term" value="F:sulfotransferase activity"/>
    <property type="evidence" value="ECO:0007669"/>
    <property type="project" value="InterPro"/>
</dbReference>
<name>A0AAE1FAT4_PETCI</name>
<organism evidence="11 12">
    <name type="scientific">Petrolisthes cinctipes</name>
    <name type="common">Flat porcelain crab</name>
    <dbReference type="NCBI Taxonomy" id="88211"/>
    <lineage>
        <taxon>Eukaryota</taxon>
        <taxon>Metazoa</taxon>
        <taxon>Ecdysozoa</taxon>
        <taxon>Arthropoda</taxon>
        <taxon>Crustacea</taxon>
        <taxon>Multicrustacea</taxon>
        <taxon>Malacostraca</taxon>
        <taxon>Eumalacostraca</taxon>
        <taxon>Eucarida</taxon>
        <taxon>Decapoda</taxon>
        <taxon>Pleocyemata</taxon>
        <taxon>Anomura</taxon>
        <taxon>Galatheoidea</taxon>
        <taxon>Porcellanidae</taxon>
        <taxon>Petrolisthes</taxon>
    </lineage>
</organism>
<keyword evidence="8 9" id="KW-0325">Glycoprotein</keyword>
<keyword evidence="5" id="KW-1133">Transmembrane helix</keyword>
<evidence type="ECO:0000256" key="1">
    <source>
        <dbReference type="ARBA" id="ARBA00004323"/>
    </source>
</evidence>
<evidence type="ECO:0000256" key="9">
    <source>
        <dbReference type="RuleBase" id="RU364020"/>
    </source>
</evidence>
<dbReference type="PANTHER" id="PTHR12137:SF54">
    <property type="entry name" value="CARBOHYDRATE SULFOTRANSFERASE"/>
    <property type="match status" value="1"/>
</dbReference>
<keyword evidence="3 9" id="KW-0808">Transferase</keyword>
<proteinExistence type="inferred from homology"/>
<dbReference type="InterPro" id="IPR018011">
    <property type="entry name" value="Carb_sulfotrans_8-10"/>
</dbReference>
<protein>
    <recommendedName>
        <fullName evidence="9">Carbohydrate sulfotransferase</fullName>
        <ecNumber evidence="9">2.8.2.-</ecNumber>
    </recommendedName>
</protein>
<reference evidence="11" key="1">
    <citation type="submission" date="2023-10" db="EMBL/GenBank/DDBJ databases">
        <title>Genome assemblies of two species of porcelain crab, Petrolisthes cinctipes and Petrolisthes manimaculis (Anomura: Porcellanidae).</title>
        <authorList>
            <person name="Angst P."/>
        </authorList>
    </citation>
    <scope>NUCLEOTIDE SEQUENCE</scope>
    <source>
        <strain evidence="11">PB745_01</strain>
        <tissue evidence="11">Gill</tissue>
    </source>
</reference>
<evidence type="ECO:0000256" key="3">
    <source>
        <dbReference type="ARBA" id="ARBA00022679"/>
    </source>
</evidence>
<gene>
    <name evidence="11" type="ORF">Pcinc_024233</name>
</gene>